<name>A0A3N4HWC0_ASCIM</name>
<reference evidence="2 3" key="1">
    <citation type="journal article" date="2018" name="Nat. Ecol. Evol.">
        <title>Pezizomycetes genomes reveal the molecular basis of ectomycorrhizal truffle lifestyle.</title>
        <authorList>
            <person name="Murat C."/>
            <person name="Payen T."/>
            <person name="Noel B."/>
            <person name="Kuo A."/>
            <person name="Morin E."/>
            <person name="Chen J."/>
            <person name="Kohler A."/>
            <person name="Krizsan K."/>
            <person name="Balestrini R."/>
            <person name="Da Silva C."/>
            <person name="Montanini B."/>
            <person name="Hainaut M."/>
            <person name="Levati E."/>
            <person name="Barry K.W."/>
            <person name="Belfiori B."/>
            <person name="Cichocki N."/>
            <person name="Clum A."/>
            <person name="Dockter R.B."/>
            <person name="Fauchery L."/>
            <person name="Guy J."/>
            <person name="Iotti M."/>
            <person name="Le Tacon F."/>
            <person name="Lindquist E.A."/>
            <person name="Lipzen A."/>
            <person name="Malagnac F."/>
            <person name="Mello A."/>
            <person name="Molinier V."/>
            <person name="Miyauchi S."/>
            <person name="Poulain J."/>
            <person name="Riccioni C."/>
            <person name="Rubini A."/>
            <person name="Sitrit Y."/>
            <person name="Splivallo R."/>
            <person name="Traeger S."/>
            <person name="Wang M."/>
            <person name="Zifcakova L."/>
            <person name="Wipf D."/>
            <person name="Zambonelli A."/>
            <person name="Paolocci F."/>
            <person name="Nowrousian M."/>
            <person name="Ottonello S."/>
            <person name="Baldrian P."/>
            <person name="Spatafora J.W."/>
            <person name="Henrissat B."/>
            <person name="Nagy L.G."/>
            <person name="Aury J.M."/>
            <person name="Wincker P."/>
            <person name="Grigoriev I.V."/>
            <person name="Bonfante P."/>
            <person name="Martin F.M."/>
        </authorList>
    </citation>
    <scope>NUCLEOTIDE SEQUENCE [LARGE SCALE GENOMIC DNA]</scope>
    <source>
        <strain evidence="2 3">RN42</strain>
    </source>
</reference>
<dbReference type="Proteomes" id="UP000275078">
    <property type="component" value="Unassembled WGS sequence"/>
</dbReference>
<proteinExistence type="predicted"/>
<evidence type="ECO:0000256" key="1">
    <source>
        <dbReference type="SAM" id="MobiDB-lite"/>
    </source>
</evidence>
<dbReference type="EMBL" id="ML119725">
    <property type="protein sequence ID" value="RPA77487.1"/>
    <property type="molecule type" value="Genomic_DNA"/>
</dbReference>
<feature type="region of interest" description="Disordered" evidence="1">
    <location>
        <begin position="270"/>
        <end position="290"/>
    </location>
</feature>
<keyword evidence="3" id="KW-1185">Reference proteome</keyword>
<sequence length="290" mass="32470">MGPLGLGMESRLGPLGSRRSLGLGRLGWSRNRPRMGSLGLEMGSRLGPLGSPRMECLELGSLGLWGLGAWSLWSWGWGLWSLWGLGAWSLWSWRWSLGWWLSWSLLWLSWSWSLRSLDWRGRNWEWDDGSWGVVAGGAGGDGDGHGLGSVWGGAGENLWGEEGSSEEDGGGTHFDVVLFWKTGKSTSFDGVSEGRCGERRWCVVQTKVDCLMRKELDGGRWRGFYGLWMKYKCEGDSAVLDFGMDGIRWRTSGGWQVAEAVLHRRRQTATSLSRQTHLQERKTPLRESGQ</sequence>
<evidence type="ECO:0000313" key="2">
    <source>
        <dbReference type="EMBL" id="RPA77487.1"/>
    </source>
</evidence>
<gene>
    <name evidence="2" type="ORF">BJ508DRAFT_169634</name>
</gene>
<feature type="compositionally biased region" description="Basic and acidic residues" evidence="1">
    <location>
        <begin position="277"/>
        <end position="290"/>
    </location>
</feature>
<organism evidence="2 3">
    <name type="scientific">Ascobolus immersus RN42</name>
    <dbReference type="NCBI Taxonomy" id="1160509"/>
    <lineage>
        <taxon>Eukaryota</taxon>
        <taxon>Fungi</taxon>
        <taxon>Dikarya</taxon>
        <taxon>Ascomycota</taxon>
        <taxon>Pezizomycotina</taxon>
        <taxon>Pezizomycetes</taxon>
        <taxon>Pezizales</taxon>
        <taxon>Ascobolaceae</taxon>
        <taxon>Ascobolus</taxon>
    </lineage>
</organism>
<dbReference type="AlphaFoldDB" id="A0A3N4HWC0"/>
<protein>
    <submittedName>
        <fullName evidence="2">Uncharacterized protein</fullName>
    </submittedName>
</protein>
<evidence type="ECO:0000313" key="3">
    <source>
        <dbReference type="Proteomes" id="UP000275078"/>
    </source>
</evidence>
<accession>A0A3N4HWC0</accession>